<evidence type="ECO:0000256" key="2">
    <source>
        <dbReference type="ARBA" id="ARBA00023015"/>
    </source>
</evidence>
<dbReference type="PROSITE" id="PS50931">
    <property type="entry name" value="HTH_LYSR"/>
    <property type="match status" value="1"/>
</dbReference>
<sequence length="318" mass="34413">MKIHQIKTFVQLAESGSIRAAARDMHISQSALTRNVKELEEEVGAELVNRSYRGIEFTPSGLAMLSRARNILANIDRAKDEIQQIQGGAGAKVTVGLTPVLTSSLLAPVYASFSHALPKAQLTFNEGLLTEIVPKLIEGSLDFGVAIAAASDLPTELTFEPLCQVKIMPAMRLEHPAAGLTDWESLLKQDWILNQSLGSSSNVFLQWLEEVGLPAPRRIIQCTSPFLMLEMIRRTDLIGLGPARLFADPMTGIGIENVSPDRSLPKATLGIIRVRGLALTPAADRLEAMIKKAITTGDGEELETGMPCLPKSKGVNRA</sequence>
<comment type="similarity">
    <text evidence="1">Belongs to the LysR transcriptional regulatory family.</text>
</comment>
<dbReference type="PRINTS" id="PR00039">
    <property type="entry name" value="HTHLYSR"/>
</dbReference>
<dbReference type="InterPro" id="IPR036390">
    <property type="entry name" value="WH_DNA-bd_sf"/>
</dbReference>
<keyword evidence="2" id="KW-0805">Transcription regulation</keyword>
<proteinExistence type="inferred from homology"/>
<reference evidence="6 7" key="1">
    <citation type="submission" date="2019-06" db="EMBL/GenBank/DDBJ databases">
        <title>A novel bacterium of genus Marinomonas, isolated from coastal sand.</title>
        <authorList>
            <person name="Huang H."/>
            <person name="Mo K."/>
            <person name="Hu Y."/>
        </authorList>
    </citation>
    <scope>NUCLEOTIDE SEQUENCE [LARGE SCALE GENOMIC DNA]</scope>
    <source>
        <strain evidence="6 7">HB171799</strain>
    </source>
</reference>
<dbReference type="OrthoDB" id="9775392at2"/>
<evidence type="ECO:0000259" key="5">
    <source>
        <dbReference type="PROSITE" id="PS50931"/>
    </source>
</evidence>
<dbReference type="InterPro" id="IPR050950">
    <property type="entry name" value="HTH-type_LysR_regulators"/>
</dbReference>
<evidence type="ECO:0000256" key="3">
    <source>
        <dbReference type="ARBA" id="ARBA00023125"/>
    </source>
</evidence>
<dbReference type="PANTHER" id="PTHR30419:SF30">
    <property type="entry name" value="LYSR FAMILY TRANSCRIPTIONAL REGULATOR"/>
    <property type="match status" value="1"/>
</dbReference>
<gene>
    <name evidence="6" type="ORF">FJM67_13140</name>
</gene>
<evidence type="ECO:0000256" key="1">
    <source>
        <dbReference type="ARBA" id="ARBA00009437"/>
    </source>
</evidence>
<dbReference type="Pfam" id="PF00126">
    <property type="entry name" value="HTH_1"/>
    <property type="match status" value="1"/>
</dbReference>
<comment type="caution">
    <text evidence="6">The sequence shown here is derived from an EMBL/GenBank/DDBJ whole genome shotgun (WGS) entry which is preliminary data.</text>
</comment>
<keyword evidence="4" id="KW-0804">Transcription</keyword>
<dbReference type="CDD" id="cd05466">
    <property type="entry name" value="PBP2_LTTR_substrate"/>
    <property type="match status" value="1"/>
</dbReference>
<feature type="domain" description="HTH lysR-type" evidence="5">
    <location>
        <begin position="1"/>
        <end position="58"/>
    </location>
</feature>
<dbReference type="Pfam" id="PF03466">
    <property type="entry name" value="LysR_substrate"/>
    <property type="match status" value="1"/>
</dbReference>
<dbReference type="InterPro" id="IPR005119">
    <property type="entry name" value="LysR_subst-bd"/>
</dbReference>
<dbReference type="SUPFAM" id="SSF46785">
    <property type="entry name" value="Winged helix' DNA-binding domain"/>
    <property type="match status" value="1"/>
</dbReference>
<keyword evidence="7" id="KW-1185">Reference proteome</keyword>
<dbReference type="GO" id="GO:0003700">
    <property type="term" value="F:DNA-binding transcription factor activity"/>
    <property type="evidence" value="ECO:0007669"/>
    <property type="project" value="InterPro"/>
</dbReference>
<dbReference type="GO" id="GO:0003677">
    <property type="term" value="F:DNA binding"/>
    <property type="evidence" value="ECO:0007669"/>
    <property type="project" value="UniProtKB-KW"/>
</dbReference>
<dbReference type="EMBL" id="VFRR01000031">
    <property type="protein sequence ID" value="TPE48576.1"/>
    <property type="molecule type" value="Genomic_DNA"/>
</dbReference>
<dbReference type="Gene3D" id="1.10.10.10">
    <property type="entry name" value="Winged helix-like DNA-binding domain superfamily/Winged helix DNA-binding domain"/>
    <property type="match status" value="1"/>
</dbReference>
<protein>
    <submittedName>
        <fullName evidence="6">LysR family transcriptional regulator</fullName>
    </submittedName>
</protein>
<dbReference type="RefSeq" id="WP_140589987.1">
    <property type="nucleotide sequence ID" value="NZ_VFRR01000031.1"/>
</dbReference>
<evidence type="ECO:0000313" key="7">
    <source>
        <dbReference type="Proteomes" id="UP000315901"/>
    </source>
</evidence>
<dbReference type="PANTHER" id="PTHR30419">
    <property type="entry name" value="HTH-TYPE TRANSCRIPTIONAL REGULATOR YBHD"/>
    <property type="match status" value="1"/>
</dbReference>
<dbReference type="AlphaFoldDB" id="A0A501WS21"/>
<evidence type="ECO:0000313" key="6">
    <source>
        <dbReference type="EMBL" id="TPE48576.1"/>
    </source>
</evidence>
<dbReference type="InterPro" id="IPR036388">
    <property type="entry name" value="WH-like_DNA-bd_sf"/>
</dbReference>
<dbReference type="Gene3D" id="3.40.190.10">
    <property type="entry name" value="Periplasmic binding protein-like II"/>
    <property type="match status" value="2"/>
</dbReference>
<dbReference type="Proteomes" id="UP000315901">
    <property type="component" value="Unassembled WGS sequence"/>
</dbReference>
<dbReference type="InterPro" id="IPR000847">
    <property type="entry name" value="LysR_HTH_N"/>
</dbReference>
<accession>A0A501WS21</accession>
<dbReference type="GO" id="GO:0005829">
    <property type="term" value="C:cytosol"/>
    <property type="evidence" value="ECO:0007669"/>
    <property type="project" value="TreeGrafter"/>
</dbReference>
<name>A0A501WS21_9GAMM</name>
<dbReference type="SUPFAM" id="SSF53850">
    <property type="entry name" value="Periplasmic binding protein-like II"/>
    <property type="match status" value="1"/>
</dbReference>
<dbReference type="FunFam" id="1.10.10.10:FF:000001">
    <property type="entry name" value="LysR family transcriptional regulator"/>
    <property type="match status" value="1"/>
</dbReference>
<keyword evidence="3" id="KW-0238">DNA-binding</keyword>
<evidence type="ECO:0000256" key="4">
    <source>
        <dbReference type="ARBA" id="ARBA00023163"/>
    </source>
</evidence>
<organism evidence="6 7">
    <name type="scientific">Maribrevibacterium harenarium</name>
    <dbReference type="NCBI Taxonomy" id="2589817"/>
    <lineage>
        <taxon>Bacteria</taxon>
        <taxon>Pseudomonadati</taxon>
        <taxon>Pseudomonadota</taxon>
        <taxon>Gammaproteobacteria</taxon>
        <taxon>Oceanospirillales</taxon>
        <taxon>Oceanospirillaceae</taxon>
        <taxon>Maribrevibacterium</taxon>
    </lineage>
</organism>